<proteinExistence type="inferred from homology"/>
<evidence type="ECO:0000313" key="8">
    <source>
        <dbReference type="EMBL" id="MBL0003400.1"/>
    </source>
</evidence>
<dbReference type="EMBL" id="JADJIB010000001">
    <property type="protein sequence ID" value="MBK7272334.1"/>
    <property type="molecule type" value="Genomic_DNA"/>
</dbReference>
<feature type="domain" description="Pirin N-terminal" evidence="4">
    <location>
        <begin position="34"/>
        <end position="130"/>
    </location>
</feature>
<evidence type="ECO:0000256" key="3">
    <source>
        <dbReference type="RuleBase" id="RU003457"/>
    </source>
</evidence>
<keyword evidence="2" id="KW-0479">Metal-binding</keyword>
<evidence type="ECO:0000313" key="10">
    <source>
        <dbReference type="Proteomes" id="UP000726105"/>
    </source>
</evidence>
<comment type="caution">
    <text evidence="7">The sequence shown here is derived from an EMBL/GenBank/DDBJ whole genome shotgun (WGS) entry which is preliminary data.</text>
</comment>
<keyword evidence="2" id="KW-0408">Iron</keyword>
<dbReference type="CDD" id="cd02247">
    <property type="entry name" value="cupin_pirin_C"/>
    <property type="match status" value="1"/>
</dbReference>
<accession>A0A935M5X9</accession>
<protein>
    <submittedName>
        <fullName evidence="7">Pirin family protein</fullName>
    </submittedName>
</protein>
<evidence type="ECO:0000259" key="4">
    <source>
        <dbReference type="Pfam" id="PF02678"/>
    </source>
</evidence>
<gene>
    <name evidence="6" type="ORF">IPF40_14720</name>
    <name evidence="7" type="ORF">IPI13_03945</name>
    <name evidence="8" type="ORF">IPP00_05235</name>
</gene>
<comment type="cofactor">
    <cofactor evidence="2">
        <name>Fe cation</name>
        <dbReference type="ChEBI" id="CHEBI:24875"/>
    </cofactor>
    <text evidence="2">Binds 1 Fe cation per subunit.</text>
</comment>
<dbReference type="AlphaFoldDB" id="A0A935M5X9"/>
<dbReference type="InterPro" id="IPR053186">
    <property type="entry name" value="QDO-related"/>
</dbReference>
<dbReference type="InterPro" id="IPR003829">
    <property type="entry name" value="Pirin_N_dom"/>
</dbReference>
<dbReference type="Pfam" id="PF02678">
    <property type="entry name" value="Pirin"/>
    <property type="match status" value="1"/>
</dbReference>
<feature type="binding site" evidence="2">
    <location>
        <position position="64"/>
    </location>
    <ligand>
        <name>Fe cation</name>
        <dbReference type="ChEBI" id="CHEBI:24875"/>
    </ligand>
</feature>
<evidence type="ECO:0000313" key="9">
    <source>
        <dbReference type="Proteomes" id="UP000718281"/>
    </source>
</evidence>
<feature type="binding site" evidence="2">
    <location>
        <position position="110"/>
    </location>
    <ligand>
        <name>Fe cation</name>
        <dbReference type="ChEBI" id="CHEBI:24875"/>
    </ligand>
</feature>
<dbReference type="Proteomes" id="UP000886632">
    <property type="component" value="Unassembled WGS sequence"/>
</dbReference>
<evidence type="ECO:0000313" key="7">
    <source>
        <dbReference type="EMBL" id="MBK7272334.1"/>
    </source>
</evidence>
<dbReference type="Proteomes" id="UP000726105">
    <property type="component" value="Unassembled WGS sequence"/>
</dbReference>
<name>A0A935M5X9_9MICO</name>
<feature type="binding site" evidence="2">
    <location>
        <position position="66"/>
    </location>
    <ligand>
        <name>Fe cation</name>
        <dbReference type="ChEBI" id="CHEBI:24875"/>
    </ligand>
</feature>
<sequence>MTIRTLHTVHRGDGFHWVGDGFYVTQLLPASPELQRLTDPFLLMDYNPVKEYPPTTTPRGVGVHPHRGFETVTMAFEGAVAHHDSTGAGGVIRPGDVQWMTAASGILHKEYHDPEWAARGGRFHMMQLWVNLPAAHKMDAPGYQPLTAESMGKVKLDDGGVVTLVAGELDDVRGPARTVTPISLWDVQLGADESADLAVPDGHTLMTFVLDGELTTSTGTIGREEMGIFNREGDRLQVTAGEVGARFLVLGGKPIDEPVVFYGPFVMNTMEEIREAMVDFNNGKFGTLV</sequence>
<dbReference type="InterPro" id="IPR008778">
    <property type="entry name" value="Pirin_C_dom"/>
</dbReference>
<dbReference type="Gene3D" id="2.60.120.10">
    <property type="entry name" value="Jelly Rolls"/>
    <property type="match status" value="2"/>
</dbReference>
<dbReference type="SUPFAM" id="SSF51182">
    <property type="entry name" value="RmlC-like cupins"/>
    <property type="match status" value="1"/>
</dbReference>
<reference evidence="9 10" key="1">
    <citation type="submission" date="2020-10" db="EMBL/GenBank/DDBJ databases">
        <title>Connecting structure to function with the recovery of over 1000 high-quality activated sludge metagenome-assembled genomes encoding full-length rRNA genes using long-read sequencing.</title>
        <authorList>
            <person name="Singleton C.M."/>
            <person name="Petriglieri F."/>
            <person name="Kristensen J.M."/>
            <person name="Kirkegaard R.H."/>
            <person name="Michaelsen T.Y."/>
            <person name="Andersen M.H."/>
            <person name="Karst S.M."/>
            <person name="Dueholm M.S."/>
            <person name="Nielsen P.H."/>
            <person name="Albertsen M."/>
        </authorList>
    </citation>
    <scope>NUCLEOTIDE SEQUENCE [LARGE SCALE GENOMIC DNA]</scope>
    <source>
        <strain evidence="6">AalE_18-Q3-R2-46_BAT3C.188</strain>
        <strain evidence="7">Ega_18-Q3-R5-49_MAXAC.001</strain>
        <strain evidence="8">Ribe_18-Q3-R11-54_MAXAC.001</strain>
    </source>
</reference>
<dbReference type="CDD" id="cd02909">
    <property type="entry name" value="cupin_pirin_N"/>
    <property type="match status" value="1"/>
</dbReference>
<dbReference type="PANTHER" id="PTHR43594">
    <property type="entry name" value="QUERCETIN 2,3-DIOXYGENASE"/>
    <property type="match status" value="1"/>
</dbReference>
<evidence type="ECO:0000259" key="5">
    <source>
        <dbReference type="Pfam" id="PF05726"/>
    </source>
</evidence>
<feature type="binding site" evidence="2">
    <location>
        <position position="108"/>
    </location>
    <ligand>
        <name>Fe cation</name>
        <dbReference type="ChEBI" id="CHEBI:24875"/>
    </ligand>
</feature>
<dbReference type="EMBL" id="JADKGK010000011">
    <property type="protein sequence ID" value="MBL0003400.1"/>
    <property type="molecule type" value="Genomic_DNA"/>
</dbReference>
<organism evidence="7 10">
    <name type="scientific">Candidatus Phosphoribacter hodrii</name>
    <dbReference type="NCBI Taxonomy" id="2953743"/>
    <lineage>
        <taxon>Bacteria</taxon>
        <taxon>Bacillati</taxon>
        <taxon>Actinomycetota</taxon>
        <taxon>Actinomycetes</taxon>
        <taxon>Micrococcales</taxon>
        <taxon>Dermatophilaceae</taxon>
        <taxon>Candidatus Phosphoribacter</taxon>
    </lineage>
</organism>
<dbReference type="GO" id="GO:0046872">
    <property type="term" value="F:metal ion binding"/>
    <property type="evidence" value="ECO:0007669"/>
    <property type="project" value="UniProtKB-KW"/>
</dbReference>
<comment type="similarity">
    <text evidence="1 3">Belongs to the pirin family.</text>
</comment>
<dbReference type="Proteomes" id="UP000718281">
    <property type="component" value="Unassembled WGS sequence"/>
</dbReference>
<dbReference type="PANTHER" id="PTHR43594:SF1">
    <property type="entry name" value="QUERCETIN 2,3-DIOXYGENASE PA2418-RELATED"/>
    <property type="match status" value="1"/>
</dbReference>
<dbReference type="InterPro" id="IPR014710">
    <property type="entry name" value="RmlC-like_jellyroll"/>
</dbReference>
<evidence type="ECO:0000256" key="2">
    <source>
        <dbReference type="PIRSR" id="PIRSR006232-1"/>
    </source>
</evidence>
<dbReference type="InterPro" id="IPR011051">
    <property type="entry name" value="RmlC_Cupin_sf"/>
</dbReference>
<feature type="domain" description="Pirin C-terminal" evidence="5">
    <location>
        <begin position="185"/>
        <end position="286"/>
    </location>
</feature>
<evidence type="ECO:0000256" key="1">
    <source>
        <dbReference type="ARBA" id="ARBA00008416"/>
    </source>
</evidence>
<dbReference type="EMBL" id="JADIXZ010000008">
    <property type="protein sequence ID" value="MBK6302226.1"/>
    <property type="molecule type" value="Genomic_DNA"/>
</dbReference>
<dbReference type="InterPro" id="IPR012093">
    <property type="entry name" value="Pirin"/>
</dbReference>
<dbReference type="PIRSF" id="PIRSF006232">
    <property type="entry name" value="Pirin"/>
    <property type="match status" value="1"/>
</dbReference>
<dbReference type="Pfam" id="PF05726">
    <property type="entry name" value="Pirin_C"/>
    <property type="match status" value="1"/>
</dbReference>
<evidence type="ECO:0000313" key="6">
    <source>
        <dbReference type="EMBL" id="MBK6302226.1"/>
    </source>
</evidence>